<keyword evidence="1 6" id="KW-0597">Phosphoprotein</keyword>
<organism evidence="9 10">
    <name type="scientific">Rhizobium metallidurans</name>
    <dbReference type="NCBI Taxonomy" id="1265931"/>
    <lineage>
        <taxon>Bacteria</taxon>
        <taxon>Pseudomonadati</taxon>
        <taxon>Pseudomonadota</taxon>
        <taxon>Alphaproteobacteria</taxon>
        <taxon>Hyphomicrobiales</taxon>
        <taxon>Rhizobiaceae</taxon>
        <taxon>Rhizobium/Agrobacterium group</taxon>
        <taxon>Rhizobium</taxon>
    </lineage>
</organism>
<keyword evidence="4" id="KW-0238">DNA-binding</keyword>
<evidence type="ECO:0000256" key="5">
    <source>
        <dbReference type="ARBA" id="ARBA00023163"/>
    </source>
</evidence>
<dbReference type="Proteomes" id="UP000582090">
    <property type="component" value="Unassembled WGS sequence"/>
</dbReference>
<dbReference type="SMART" id="SM00448">
    <property type="entry name" value="REC"/>
    <property type="match status" value="1"/>
</dbReference>
<feature type="modified residue" description="4-aspartylphosphate" evidence="6">
    <location>
        <position position="54"/>
    </location>
</feature>
<dbReference type="InterPro" id="IPR011006">
    <property type="entry name" value="CheY-like_superfamily"/>
</dbReference>
<evidence type="ECO:0000256" key="6">
    <source>
        <dbReference type="PROSITE-ProRule" id="PRU00169"/>
    </source>
</evidence>
<dbReference type="Pfam" id="PF00072">
    <property type="entry name" value="Response_reg"/>
    <property type="match status" value="1"/>
</dbReference>
<dbReference type="InterPro" id="IPR016032">
    <property type="entry name" value="Sig_transdc_resp-reg_C-effctor"/>
</dbReference>
<dbReference type="CDD" id="cd17537">
    <property type="entry name" value="REC_FixJ"/>
    <property type="match status" value="1"/>
</dbReference>
<keyword evidence="5" id="KW-0804">Transcription</keyword>
<dbReference type="InterPro" id="IPR000792">
    <property type="entry name" value="Tscrpt_reg_LuxR_C"/>
</dbReference>
<evidence type="ECO:0000259" key="8">
    <source>
        <dbReference type="PROSITE" id="PS50110"/>
    </source>
</evidence>
<dbReference type="PANTHER" id="PTHR44688">
    <property type="entry name" value="DNA-BINDING TRANSCRIPTIONAL ACTIVATOR DEVR_DOSR"/>
    <property type="match status" value="1"/>
</dbReference>
<dbReference type="PROSITE" id="PS50110">
    <property type="entry name" value="RESPONSE_REGULATORY"/>
    <property type="match status" value="1"/>
</dbReference>
<evidence type="ECO:0000256" key="2">
    <source>
        <dbReference type="ARBA" id="ARBA00023012"/>
    </source>
</evidence>
<dbReference type="SUPFAM" id="SSF46894">
    <property type="entry name" value="C-terminal effector domain of the bipartite response regulators"/>
    <property type="match status" value="1"/>
</dbReference>
<evidence type="ECO:0000256" key="3">
    <source>
        <dbReference type="ARBA" id="ARBA00023015"/>
    </source>
</evidence>
<dbReference type="GO" id="GO:0006355">
    <property type="term" value="P:regulation of DNA-templated transcription"/>
    <property type="evidence" value="ECO:0007669"/>
    <property type="project" value="InterPro"/>
</dbReference>
<dbReference type="FunFam" id="3.40.50.2300:FF:000018">
    <property type="entry name" value="DNA-binding transcriptional regulator NtrC"/>
    <property type="match status" value="1"/>
</dbReference>
<dbReference type="Gene3D" id="3.40.50.2300">
    <property type="match status" value="1"/>
</dbReference>
<dbReference type="CDD" id="cd06170">
    <property type="entry name" value="LuxR_C_like"/>
    <property type="match status" value="1"/>
</dbReference>
<dbReference type="GO" id="GO:0000160">
    <property type="term" value="P:phosphorelay signal transduction system"/>
    <property type="evidence" value="ECO:0007669"/>
    <property type="project" value="UniProtKB-KW"/>
</dbReference>
<evidence type="ECO:0000313" key="9">
    <source>
        <dbReference type="EMBL" id="MBB3965884.1"/>
    </source>
</evidence>
<feature type="domain" description="Response regulatory" evidence="8">
    <location>
        <begin position="5"/>
        <end position="119"/>
    </location>
</feature>
<dbReference type="Pfam" id="PF00196">
    <property type="entry name" value="GerE"/>
    <property type="match status" value="1"/>
</dbReference>
<dbReference type="RefSeq" id="WP_343056524.1">
    <property type="nucleotide sequence ID" value="NZ_JACIDW010000012.1"/>
</dbReference>
<reference evidence="9 10" key="1">
    <citation type="submission" date="2020-08" db="EMBL/GenBank/DDBJ databases">
        <title>Genomic Encyclopedia of Type Strains, Phase IV (KMG-IV): sequencing the most valuable type-strain genomes for metagenomic binning, comparative biology and taxonomic classification.</title>
        <authorList>
            <person name="Goeker M."/>
        </authorList>
    </citation>
    <scope>NUCLEOTIDE SEQUENCE [LARGE SCALE GENOMIC DNA]</scope>
    <source>
        <strain evidence="9 10">DSM 26575</strain>
    </source>
</reference>
<dbReference type="SMART" id="SM00421">
    <property type="entry name" value="HTH_LUXR"/>
    <property type="match status" value="1"/>
</dbReference>
<dbReference type="SUPFAM" id="SSF52172">
    <property type="entry name" value="CheY-like"/>
    <property type="match status" value="1"/>
</dbReference>
<evidence type="ECO:0000259" key="7">
    <source>
        <dbReference type="PROSITE" id="PS50043"/>
    </source>
</evidence>
<dbReference type="InterPro" id="IPR001789">
    <property type="entry name" value="Sig_transdc_resp-reg_receiver"/>
</dbReference>
<comment type="caution">
    <text evidence="9">The sequence shown here is derived from an EMBL/GenBank/DDBJ whole genome shotgun (WGS) entry which is preliminary data.</text>
</comment>
<keyword evidence="2" id="KW-0902">Two-component regulatory system</keyword>
<keyword evidence="10" id="KW-1185">Reference proteome</keyword>
<gene>
    <name evidence="9" type="ORF">GGQ67_003563</name>
</gene>
<evidence type="ECO:0000256" key="1">
    <source>
        <dbReference type="ARBA" id="ARBA00022553"/>
    </source>
</evidence>
<accession>A0A7W6CWQ8</accession>
<proteinExistence type="predicted"/>
<keyword evidence="3" id="KW-0805">Transcription regulation</keyword>
<dbReference type="Gene3D" id="1.10.10.10">
    <property type="entry name" value="Winged helix-like DNA-binding domain superfamily/Winged helix DNA-binding domain"/>
    <property type="match status" value="1"/>
</dbReference>
<dbReference type="AlphaFoldDB" id="A0A7W6CWQ8"/>
<dbReference type="PROSITE" id="PS50043">
    <property type="entry name" value="HTH_LUXR_2"/>
    <property type="match status" value="1"/>
</dbReference>
<dbReference type="EMBL" id="JACIDW010000012">
    <property type="protein sequence ID" value="MBB3965884.1"/>
    <property type="molecule type" value="Genomic_DNA"/>
</dbReference>
<name>A0A7W6CWQ8_9HYPH</name>
<sequence>MSEAMVHVIDDDDEVRRALVFLLASVGIEARAHASATDFLTGFPRGSGGCIVTDVRMPEMTGIDLLKQLRQEDVRLPVIVMTGDGDIPLAVEAMKIGALDFLEKPFDDELFITSVRRALDVAKKTERLDAERRGFRDRFETLSGRERDVFHGLIAGHPNKIIAHLHGISPKTVEVYRANVMDKMKASSLSELVRMAMIIKPPHEEDGEPI</sequence>
<dbReference type="PRINTS" id="PR00038">
    <property type="entry name" value="HTHLUXR"/>
</dbReference>
<evidence type="ECO:0000256" key="4">
    <source>
        <dbReference type="ARBA" id="ARBA00023125"/>
    </source>
</evidence>
<dbReference type="GO" id="GO:0003677">
    <property type="term" value="F:DNA binding"/>
    <property type="evidence" value="ECO:0007669"/>
    <property type="project" value="UniProtKB-KW"/>
</dbReference>
<dbReference type="InterPro" id="IPR036388">
    <property type="entry name" value="WH-like_DNA-bd_sf"/>
</dbReference>
<protein>
    <submittedName>
        <fullName evidence="9">Two-component system response regulator FixJ</fullName>
    </submittedName>
</protein>
<evidence type="ECO:0000313" key="10">
    <source>
        <dbReference type="Proteomes" id="UP000582090"/>
    </source>
</evidence>
<dbReference type="PANTHER" id="PTHR44688:SF16">
    <property type="entry name" value="DNA-BINDING TRANSCRIPTIONAL ACTIVATOR DEVR_DOSR"/>
    <property type="match status" value="1"/>
</dbReference>
<feature type="domain" description="HTH luxR-type" evidence="7">
    <location>
        <begin position="135"/>
        <end position="200"/>
    </location>
</feature>
<dbReference type="NCBIfam" id="NF006900">
    <property type="entry name" value="PRK09390.1"/>
    <property type="match status" value="1"/>
</dbReference>